<comment type="caution">
    <text evidence="2">The sequence shown here is derived from an EMBL/GenBank/DDBJ whole genome shotgun (WGS) entry which is preliminary data.</text>
</comment>
<evidence type="ECO:0000313" key="3">
    <source>
        <dbReference type="Proteomes" id="UP000242814"/>
    </source>
</evidence>
<dbReference type="VEuPathDB" id="FungiDB:PADG_03491"/>
<proteinExistence type="predicted"/>
<dbReference type="EMBL" id="LZYO01000098">
    <property type="protein sequence ID" value="ODH35035.1"/>
    <property type="molecule type" value="Genomic_DNA"/>
</dbReference>
<reference evidence="2 3" key="1">
    <citation type="submission" date="2016-06" db="EMBL/GenBank/DDBJ databases">
        <authorList>
            <person name="Kjaerup R.B."/>
            <person name="Dalgaard T.S."/>
            <person name="Juul-Madsen H.R."/>
        </authorList>
    </citation>
    <scope>NUCLEOTIDE SEQUENCE [LARGE SCALE GENOMIC DNA]</scope>
    <source>
        <strain evidence="2 3">Pb300</strain>
    </source>
</reference>
<protein>
    <submittedName>
        <fullName evidence="2">Uncharacterized protein</fullName>
    </submittedName>
</protein>
<evidence type="ECO:0000256" key="1">
    <source>
        <dbReference type="SAM" id="MobiDB-lite"/>
    </source>
</evidence>
<feature type="region of interest" description="Disordered" evidence="1">
    <location>
        <begin position="71"/>
        <end position="107"/>
    </location>
</feature>
<sequence length="107" mass="11944">MGVEGVLRQDLASGDLKNPTDLGRNGRNNTRICNEMRRISVAVLPPRLFVWFNSTATREPEGKHARLATVTDRKRKRNRNRICSRPKALGNPYPLVTSSAPNHPGAQ</sequence>
<name>A0A1D2JH63_PARBR</name>
<accession>A0A1D2JH63</accession>
<dbReference type="AlphaFoldDB" id="A0A1D2JH63"/>
<feature type="compositionally biased region" description="Basic residues" evidence="1">
    <location>
        <begin position="73"/>
        <end position="84"/>
    </location>
</feature>
<gene>
    <name evidence="2" type="ORF">ACO22_02986</name>
</gene>
<evidence type="ECO:0000313" key="2">
    <source>
        <dbReference type="EMBL" id="ODH35035.1"/>
    </source>
</evidence>
<dbReference type="VEuPathDB" id="FungiDB:PABG_11255"/>
<organism evidence="2 3">
    <name type="scientific">Paracoccidioides brasiliensis</name>
    <dbReference type="NCBI Taxonomy" id="121759"/>
    <lineage>
        <taxon>Eukaryota</taxon>
        <taxon>Fungi</taxon>
        <taxon>Dikarya</taxon>
        <taxon>Ascomycota</taxon>
        <taxon>Pezizomycotina</taxon>
        <taxon>Eurotiomycetes</taxon>
        <taxon>Eurotiomycetidae</taxon>
        <taxon>Onygenales</taxon>
        <taxon>Ajellomycetaceae</taxon>
        <taxon>Paracoccidioides</taxon>
    </lineage>
</organism>
<feature type="region of interest" description="Disordered" evidence="1">
    <location>
        <begin position="1"/>
        <end position="30"/>
    </location>
</feature>
<dbReference type="Proteomes" id="UP000242814">
    <property type="component" value="Unassembled WGS sequence"/>
</dbReference>